<dbReference type="EC" id="4.2.1.113" evidence="4 5"/>
<dbReference type="NCBIfam" id="NF002739">
    <property type="entry name" value="PRK02714.1"/>
    <property type="match status" value="1"/>
</dbReference>
<dbReference type="GO" id="GO:0009234">
    <property type="term" value="P:menaquinone biosynthetic process"/>
    <property type="evidence" value="ECO:0007669"/>
    <property type="project" value="UniProtKB-UniRule"/>
</dbReference>
<dbReference type="GO" id="GO:0043748">
    <property type="term" value="F:O-succinylbenzoate synthase activity"/>
    <property type="evidence" value="ECO:0007669"/>
    <property type="project" value="UniProtKB-EC"/>
</dbReference>
<feature type="binding site" evidence="4">
    <location>
        <position position="197"/>
    </location>
    <ligand>
        <name>Mg(2+)</name>
        <dbReference type="ChEBI" id="CHEBI:18420"/>
    </ligand>
</feature>
<accession>A0A7C3KEX8</accession>
<dbReference type="HAMAP" id="MF_00470">
    <property type="entry name" value="MenC_1"/>
    <property type="match status" value="1"/>
</dbReference>
<feature type="binding site" evidence="4">
    <location>
        <position position="170"/>
    </location>
    <ligand>
        <name>Mg(2+)</name>
        <dbReference type="ChEBI" id="CHEBI:18420"/>
    </ligand>
</feature>
<comment type="catalytic activity">
    <reaction evidence="4">
        <text>(1R,6R)-6-hydroxy-2-succinyl-cyclohexa-2,4-diene-1-carboxylate = 2-succinylbenzoate + H2O</text>
        <dbReference type="Rhea" id="RHEA:10196"/>
        <dbReference type="ChEBI" id="CHEBI:15377"/>
        <dbReference type="ChEBI" id="CHEBI:18325"/>
        <dbReference type="ChEBI" id="CHEBI:58689"/>
        <dbReference type="EC" id="4.2.1.113"/>
    </reaction>
</comment>
<dbReference type="InterPro" id="IPR010196">
    <property type="entry name" value="OSB_synthase_MenC1"/>
</dbReference>
<dbReference type="UniPathway" id="UPA01057">
    <property type="reaction ID" value="UER00165"/>
</dbReference>
<dbReference type="InterPro" id="IPR029017">
    <property type="entry name" value="Enolase-like_N"/>
</dbReference>
<feature type="active site" description="Proton acceptor" evidence="4">
    <location>
        <position position="246"/>
    </location>
</feature>
<organism evidence="7">
    <name type="scientific">Oscillatoriales cyanobacterium SpSt-418</name>
    <dbReference type="NCBI Taxonomy" id="2282169"/>
    <lineage>
        <taxon>Bacteria</taxon>
        <taxon>Bacillati</taxon>
        <taxon>Cyanobacteriota</taxon>
        <taxon>Cyanophyceae</taxon>
        <taxon>Oscillatoriophycideae</taxon>
        <taxon>Oscillatoriales</taxon>
    </lineage>
</organism>
<dbReference type="GO" id="GO:0000287">
    <property type="term" value="F:magnesium ion binding"/>
    <property type="evidence" value="ECO:0007669"/>
    <property type="project" value="UniProtKB-UniRule"/>
</dbReference>
<evidence type="ECO:0000256" key="5">
    <source>
        <dbReference type="NCBIfam" id="TIGR01927"/>
    </source>
</evidence>
<dbReference type="SFLD" id="SFLDG00180">
    <property type="entry name" value="muconate_cycloisomerase"/>
    <property type="match status" value="1"/>
</dbReference>
<evidence type="ECO:0000256" key="1">
    <source>
        <dbReference type="ARBA" id="ARBA00022723"/>
    </source>
</evidence>
<dbReference type="PANTHER" id="PTHR48073">
    <property type="entry name" value="O-SUCCINYLBENZOATE SYNTHASE-RELATED"/>
    <property type="match status" value="1"/>
</dbReference>
<comment type="cofactor">
    <cofactor evidence="4">
        <name>a divalent metal cation</name>
        <dbReference type="ChEBI" id="CHEBI:60240"/>
    </cofactor>
</comment>
<dbReference type="InterPro" id="IPR013342">
    <property type="entry name" value="Mandelate_racemase_C"/>
</dbReference>
<evidence type="ECO:0000313" key="7">
    <source>
        <dbReference type="EMBL" id="HFM98371.1"/>
    </source>
</evidence>
<dbReference type="SMART" id="SM00922">
    <property type="entry name" value="MR_MLE"/>
    <property type="match status" value="1"/>
</dbReference>
<feature type="binding site" evidence="4">
    <location>
        <position position="222"/>
    </location>
    <ligand>
        <name>Mg(2+)</name>
        <dbReference type="ChEBI" id="CHEBI:18420"/>
    </ligand>
</feature>
<proteinExistence type="inferred from homology"/>
<sequence>MTKLQFEFRTYARPFAKPLQTRYGLWEVREGILIRFRDREGRVGYGEIAPLPWFGTETLAQAWNFCNQLPLELEPFAIAEIPLNLPACQFGLESAFTALRSDAQPVTLPIQRYAALLPTGEAALTAWRSLWQQGHRTFKWKIGVKDLFTEMAWLDQLAQTLPSEAQLRLDANGSLTVETAQAWLQTCDRLSCIEYLEQPLPADALPEMLEFSYQFKTPIALDESVATLAQLQACYDQGWRGVFVIKPAIAGFPSALQRFCQTYAVDAVFSSIFGTAIARQQGLRLAASLSNPNRAVGYGTAHWFKSPDSPNFDALWQNL</sequence>
<dbReference type="AlphaFoldDB" id="A0A7C3KEX8"/>
<dbReference type="InterPro" id="IPR041338">
    <property type="entry name" value="OSBS_N"/>
</dbReference>
<dbReference type="UniPathway" id="UPA00995"/>
<comment type="similarity">
    <text evidence="4">Belongs to the mandelate racemase/muconate lactonizing enzyme family. MenC type 1 subfamily.</text>
</comment>
<dbReference type="InterPro" id="IPR029065">
    <property type="entry name" value="Enolase_C-like"/>
</dbReference>
<dbReference type="InterPro" id="IPR036849">
    <property type="entry name" value="Enolase-like_C_sf"/>
</dbReference>
<dbReference type="Pfam" id="PF21508">
    <property type="entry name" value="MenC_N"/>
    <property type="match status" value="1"/>
</dbReference>
<dbReference type="SFLD" id="SFLDF00009">
    <property type="entry name" value="o-succinylbenzoate_synthase"/>
    <property type="match status" value="1"/>
</dbReference>
<dbReference type="CDD" id="cd03320">
    <property type="entry name" value="OSBS"/>
    <property type="match status" value="1"/>
</dbReference>
<comment type="caution">
    <text evidence="7">The sequence shown here is derived from an EMBL/GenBank/DDBJ whole genome shotgun (WGS) entry which is preliminary data.</text>
</comment>
<evidence type="ECO:0000256" key="2">
    <source>
        <dbReference type="ARBA" id="ARBA00022842"/>
    </source>
</evidence>
<dbReference type="EMBL" id="DSRU01000166">
    <property type="protein sequence ID" value="HFM98371.1"/>
    <property type="molecule type" value="Genomic_DNA"/>
</dbReference>
<keyword evidence="1 4" id="KW-0479">Metal-binding</keyword>
<dbReference type="SFLD" id="SFLDS00001">
    <property type="entry name" value="Enolase"/>
    <property type="match status" value="1"/>
</dbReference>
<feature type="active site" description="Proton donor" evidence="4">
    <location>
        <position position="141"/>
    </location>
</feature>
<keyword evidence="3 4" id="KW-0456">Lyase</keyword>
<dbReference type="SUPFAM" id="SSF54826">
    <property type="entry name" value="Enolase N-terminal domain-like"/>
    <property type="match status" value="1"/>
</dbReference>
<comment type="pathway">
    <text evidence="4">Quinol/quinone metabolism; 1,4-dihydroxy-2-naphthoate biosynthesis; 1,4-dihydroxy-2-naphthoate from chorismate: step 4/7.</text>
</comment>
<dbReference type="NCBIfam" id="TIGR01927">
    <property type="entry name" value="menC_gam_Gplu"/>
    <property type="match status" value="1"/>
</dbReference>
<feature type="domain" description="Mandelate racemase/muconate lactonizing enzyme C-terminal" evidence="6">
    <location>
        <begin position="120"/>
        <end position="218"/>
    </location>
</feature>
<dbReference type="Gene3D" id="3.20.20.120">
    <property type="entry name" value="Enolase-like C-terminal domain"/>
    <property type="match status" value="1"/>
</dbReference>
<protein>
    <recommendedName>
        <fullName evidence="4 5">o-succinylbenzoate synthase</fullName>
        <shortName evidence="4">OSB synthase</shortName>
        <shortName evidence="4">OSBS</shortName>
        <ecNumber evidence="4 5">4.2.1.113</ecNumber>
    </recommendedName>
    <alternativeName>
        <fullName evidence="4">4-(2'-carboxyphenyl)-4-oxybutyric acid synthase</fullName>
    </alternativeName>
    <alternativeName>
        <fullName evidence="4">o-succinylbenzoic acid synthase</fullName>
    </alternativeName>
</protein>
<evidence type="ECO:0000256" key="3">
    <source>
        <dbReference type="ARBA" id="ARBA00023239"/>
    </source>
</evidence>
<dbReference type="Pfam" id="PF13378">
    <property type="entry name" value="MR_MLE_C"/>
    <property type="match status" value="1"/>
</dbReference>
<dbReference type="PANTHER" id="PTHR48073:SF6">
    <property type="entry name" value="PROTEIN PHYLLO, CHLOROPLASTIC-LIKE"/>
    <property type="match status" value="1"/>
</dbReference>
<name>A0A7C3KEX8_9CYAN</name>
<dbReference type="SUPFAM" id="SSF51604">
    <property type="entry name" value="Enolase C-terminal domain-like"/>
    <property type="match status" value="1"/>
</dbReference>
<dbReference type="GO" id="GO:0042372">
    <property type="term" value="P:phylloquinone biosynthetic process"/>
    <property type="evidence" value="ECO:0007669"/>
    <property type="project" value="UniProtKB-UniRule"/>
</dbReference>
<comment type="pathway">
    <text evidence="4">Cofactor biosynthesis; phylloquinone biosynthesis.</text>
</comment>
<keyword evidence="2 4" id="KW-0460">Magnesium</keyword>
<evidence type="ECO:0000256" key="4">
    <source>
        <dbReference type="HAMAP-Rule" id="MF_00470"/>
    </source>
</evidence>
<gene>
    <name evidence="4" type="primary">menC</name>
    <name evidence="7" type="ORF">ENR64_11565</name>
</gene>
<dbReference type="Gene3D" id="3.30.390.10">
    <property type="entry name" value="Enolase-like, N-terminal domain"/>
    <property type="match status" value="1"/>
</dbReference>
<comment type="function">
    <text evidence="4">Converts 2-succinyl-6-hydroxy-2,4-cyclohexadiene-1-carboxylate (SHCHC) to 2-succinylbenzoate (OSB).</text>
</comment>
<reference evidence="7" key="1">
    <citation type="journal article" date="2020" name="mSystems">
        <title>Genome- and Community-Level Interaction Insights into Carbon Utilization and Element Cycling Functions of Hydrothermarchaeota in Hydrothermal Sediment.</title>
        <authorList>
            <person name="Zhou Z."/>
            <person name="Liu Y."/>
            <person name="Xu W."/>
            <person name="Pan J."/>
            <person name="Luo Z.H."/>
            <person name="Li M."/>
        </authorList>
    </citation>
    <scope>NUCLEOTIDE SEQUENCE [LARGE SCALE GENOMIC DNA]</scope>
    <source>
        <strain evidence="7">SpSt-418</strain>
    </source>
</reference>
<evidence type="ECO:0000259" key="6">
    <source>
        <dbReference type="SMART" id="SM00922"/>
    </source>
</evidence>